<evidence type="ECO:0000313" key="3">
    <source>
        <dbReference type="Proteomes" id="UP000560658"/>
    </source>
</evidence>
<dbReference type="InterPro" id="IPR032675">
    <property type="entry name" value="LRR_dom_sf"/>
</dbReference>
<sequence length="509" mass="56811">MKQFFVYSALLFRFFITLTLAVAYCGDICCQSAPLELKLVPKDEKAGVRDTKHFEFSVKNVSDQEVTVIVPYDTEPYWGGYKALWFVSQNGVVKPPVSNSPPMVSESPQKKGLVKLKPGESVRVIGGSVETPRFGVYKLWGVFVQDPETLIEGYRKKLGKMVEGFRVCELISDTLTYSYLPSCNPLEKEPDYKDLTVIRKLNSSTTAEDYRYYGFYNYTSSFSTDFTHLVRLEITSKDNMEEITASVRDMKNLRDLKLTLASGDIIPSFVKDLSGLISLSITVMDNQQKKVPLKGLDELAALSALQHLELRNTFIAECPKWIKKSPSLCSLTLLNAFIAHPVLSGISKLEQLSVNVLDVSAGNSPAVLADLGNLTGLKELSLINYESGLPANLPVKLKQLEKLTVRAARVEFVPALAGWTSLKELNISLPDKPMGAYPEGMETLVHLKKMELTGCFNNIEFPELSGCKKLEFVRITDRSMNRVPANMEALRSRVADFKLIAPYLIKPSE</sequence>
<comment type="caution">
    <text evidence="2">The sequence shown here is derived from an EMBL/GenBank/DDBJ whole genome shotgun (WGS) entry which is preliminary data.</text>
</comment>
<dbReference type="RefSeq" id="WP_183209154.1">
    <property type="nucleotide sequence ID" value="NZ_JACIER010000014.1"/>
</dbReference>
<reference evidence="2" key="1">
    <citation type="submission" date="2020-08" db="EMBL/GenBank/DDBJ databases">
        <title>Genomic Encyclopedia of Type Strains, Phase IV (KMG-IV): sequencing the most valuable type-strain genomes for metagenomic binning, comparative biology and taxonomic classification.</title>
        <authorList>
            <person name="Goeker M."/>
        </authorList>
    </citation>
    <scope>NUCLEOTIDE SEQUENCE [LARGE SCALE GENOMIC DNA]</scope>
    <source>
        <strain evidence="2">DSM 105720</strain>
    </source>
</reference>
<dbReference type="EMBL" id="JACIER010000014">
    <property type="protein sequence ID" value="MBB4045310.1"/>
    <property type="molecule type" value="Genomic_DNA"/>
</dbReference>
<evidence type="ECO:0000256" key="1">
    <source>
        <dbReference type="SAM" id="SignalP"/>
    </source>
</evidence>
<feature type="signal peptide" evidence="1">
    <location>
        <begin position="1"/>
        <end position="23"/>
    </location>
</feature>
<accession>A0A840CZM6</accession>
<dbReference type="Gene3D" id="3.80.10.10">
    <property type="entry name" value="Ribonuclease Inhibitor"/>
    <property type="match status" value="1"/>
</dbReference>
<dbReference type="PANTHER" id="PTHR45752:SF195">
    <property type="entry name" value="LEUCINE-RICH REPEAT (LRR) FAMILY PROTEIN-RELATED"/>
    <property type="match status" value="1"/>
</dbReference>
<name>A0A840CZM6_9BACE</name>
<keyword evidence="1" id="KW-0732">Signal</keyword>
<evidence type="ECO:0008006" key="4">
    <source>
        <dbReference type="Google" id="ProtNLM"/>
    </source>
</evidence>
<feature type="chain" id="PRO_5032523199" description="Leucine-rich repeat domain-containing protein" evidence="1">
    <location>
        <begin position="24"/>
        <end position="509"/>
    </location>
</feature>
<keyword evidence="3" id="KW-1185">Reference proteome</keyword>
<protein>
    <recommendedName>
        <fullName evidence="4">Leucine-rich repeat domain-containing protein</fullName>
    </recommendedName>
</protein>
<proteinExistence type="predicted"/>
<dbReference type="PANTHER" id="PTHR45752">
    <property type="entry name" value="LEUCINE-RICH REPEAT-CONTAINING"/>
    <property type="match status" value="1"/>
</dbReference>
<dbReference type="SUPFAM" id="SSF52058">
    <property type="entry name" value="L domain-like"/>
    <property type="match status" value="1"/>
</dbReference>
<gene>
    <name evidence="2" type="ORF">GGR06_003122</name>
</gene>
<dbReference type="InterPro" id="IPR050715">
    <property type="entry name" value="LRR-SigEffector_domain"/>
</dbReference>
<dbReference type="Proteomes" id="UP000560658">
    <property type="component" value="Unassembled WGS sequence"/>
</dbReference>
<dbReference type="AlphaFoldDB" id="A0A840CZM6"/>
<evidence type="ECO:0000313" key="2">
    <source>
        <dbReference type="EMBL" id="MBB4045310.1"/>
    </source>
</evidence>
<organism evidence="2 3">
    <name type="scientific">Bacteroides reticulotermitis</name>
    <dbReference type="NCBI Taxonomy" id="1133319"/>
    <lineage>
        <taxon>Bacteria</taxon>
        <taxon>Pseudomonadati</taxon>
        <taxon>Bacteroidota</taxon>
        <taxon>Bacteroidia</taxon>
        <taxon>Bacteroidales</taxon>
        <taxon>Bacteroidaceae</taxon>
        <taxon>Bacteroides</taxon>
    </lineage>
</organism>